<accession>A0A6A6LAM0</accession>
<comment type="cofactor">
    <cofactor evidence="1 8">
        <name>heme</name>
        <dbReference type="ChEBI" id="CHEBI:30413"/>
    </cofactor>
</comment>
<evidence type="ECO:0000256" key="6">
    <source>
        <dbReference type="ARBA" id="ARBA00023004"/>
    </source>
</evidence>
<keyword evidence="7 9" id="KW-0503">Monooxygenase</keyword>
<dbReference type="PANTHER" id="PTHR47955">
    <property type="entry name" value="CYTOCHROME P450 FAMILY 71 PROTEIN"/>
    <property type="match status" value="1"/>
</dbReference>
<dbReference type="PROSITE" id="PS00086">
    <property type="entry name" value="CYTOCHROME_P450"/>
    <property type="match status" value="1"/>
</dbReference>
<organism evidence="10 11">
    <name type="scientific">Hevea brasiliensis</name>
    <name type="common">Para rubber tree</name>
    <name type="synonym">Siphonia brasiliensis</name>
    <dbReference type="NCBI Taxonomy" id="3981"/>
    <lineage>
        <taxon>Eukaryota</taxon>
        <taxon>Viridiplantae</taxon>
        <taxon>Streptophyta</taxon>
        <taxon>Embryophyta</taxon>
        <taxon>Tracheophyta</taxon>
        <taxon>Spermatophyta</taxon>
        <taxon>Magnoliopsida</taxon>
        <taxon>eudicotyledons</taxon>
        <taxon>Gunneridae</taxon>
        <taxon>Pentapetalae</taxon>
        <taxon>rosids</taxon>
        <taxon>fabids</taxon>
        <taxon>Malpighiales</taxon>
        <taxon>Euphorbiaceae</taxon>
        <taxon>Crotonoideae</taxon>
        <taxon>Micrandreae</taxon>
        <taxon>Hevea</taxon>
    </lineage>
</organism>
<dbReference type="GO" id="GO:0016705">
    <property type="term" value="F:oxidoreductase activity, acting on paired donors, with incorporation or reduction of molecular oxygen"/>
    <property type="evidence" value="ECO:0007669"/>
    <property type="project" value="InterPro"/>
</dbReference>
<keyword evidence="3 8" id="KW-0349">Heme</keyword>
<keyword evidence="6 8" id="KW-0408">Iron</keyword>
<keyword evidence="11" id="KW-1185">Reference proteome</keyword>
<evidence type="ECO:0008006" key="12">
    <source>
        <dbReference type="Google" id="ProtNLM"/>
    </source>
</evidence>
<dbReference type="Proteomes" id="UP000467840">
    <property type="component" value="Chromosome 1"/>
</dbReference>
<keyword evidence="4 8" id="KW-0479">Metal-binding</keyword>
<reference evidence="10 11" key="1">
    <citation type="journal article" date="2020" name="Mol. Plant">
        <title>The Chromosome-Based Rubber Tree Genome Provides New Insights into Spurge Genome Evolution and Rubber Biosynthesis.</title>
        <authorList>
            <person name="Liu J."/>
            <person name="Shi C."/>
            <person name="Shi C.C."/>
            <person name="Li W."/>
            <person name="Zhang Q.J."/>
            <person name="Zhang Y."/>
            <person name="Li K."/>
            <person name="Lu H.F."/>
            <person name="Shi C."/>
            <person name="Zhu S.T."/>
            <person name="Xiao Z.Y."/>
            <person name="Nan H."/>
            <person name="Yue Y."/>
            <person name="Zhu X.G."/>
            <person name="Wu Y."/>
            <person name="Hong X.N."/>
            <person name="Fan G.Y."/>
            <person name="Tong Y."/>
            <person name="Zhang D."/>
            <person name="Mao C.L."/>
            <person name="Liu Y.L."/>
            <person name="Hao S.J."/>
            <person name="Liu W.Q."/>
            <person name="Lv M.Q."/>
            <person name="Zhang H.B."/>
            <person name="Liu Y."/>
            <person name="Hu-Tang G.R."/>
            <person name="Wang J.P."/>
            <person name="Wang J.H."/>
            <person name="Sun Y.H."/>
            <person name="Ni S.B."/>
            <person name="Chen W.B."/>
            <person name="Zhang X.C."/>
            <person name="Jiao Y.N."/>
            <person name="Eichler E.E."/>
            <person name="Li G.H."/>
            <person name="Liu X."/>
            <person name="Gao L.Z."/>
        </authorList>
    </citation>
    <scope>NUCLEOTIDE SEQUENCE [LARGE SCALE GENOMIC DNA]</scope>
    <source>
        <strain evidence="11">cv. GT1</strain>
        <tissue evidence="10">Leaf</tissue>
    </source>
</reference>
<dbReference type="PRINTS" id="PR00463">
    <property type="entry name" value="EP450I"/>
</dbReference>
<evidence type="ECO:0000256" key="9">
    <source>
        <dbReference type="RuleBase" id="RU000461"/>
    </source>
</evidence>
<evidence type="ECO:0000256" key="2">
    <source>
        <dbReference type="ARBA" id="ARBA00010617"/>
    </source>
</evidence>
<dbReference type="InterPro" id="IPR036396">
    <property type="entry name" value="Cyt_P450_sf"/>
</dbReference>
<dbReference type="Gene3D" id="1.10.630.10">
    <property type="entry name" value="Cytochrome P450"/>
    <property type="match status" value="1"/>
</dbReference>
<evidence type="ECO:0000256" key="3">
    <source>
        <dbReference type="ARBA" id="ARBA00022617"/>
    </source>
</evidence>
<comment type="caution">
    <text evidence="10">The sequence shown here is derived from an EMBL/GenBank/DDBJ whole genome shotgun (WGS) entry which is preliminary data.</text>
</comment>
<dbReference type="GO" id="GO:0005506">
    <property type="term" value="F:iron ion binding"/>
    <property type="evidence" value="ECO:0007669"/>
    <property type="project" value="InterPro"/>
</dbReference>
<sequence length="290" mass="33886">MDLLASFCFSDLFPFLGWIDYLTGLVGNLTEISRELNDFFDRVIKERQASMNDDEKSEDKKYLVDILLYLRKEGVELDLSRNNLKAILMDMFIGGTDTTASMDWMMSELMKNPRIMKKAQEEVRRVVGNKSNITEDGINQMEYLKCIMKETVRFHASAMMPRQTSASVKLQGYDIPKKTRVFINTWAIQRDPKLWDRPEEFLPERFLNSSKDHNGEHKQLLFSFGTGRRVCPGMSYAYAETEYALANLLYWFDWELPGGIREEDLDMSDIYTFVIRRKTPLWVVAHPHTP</sequence>
<evidence type="ECO:0000256" key="7">
    <source>
        <dbReference type="ARBA" id="ARBA00023033"/>
    </source>
</evidence>
<dbReference type="EMBL" id="JAAGAX010000011">
    <property type="protein sequence ID" value="KAF2298491.1"/>
    <property type="molecule type" value="Genomic_DNA"/>
</dbReference>
<evidence type="ECO:0000256" key="4">
    <source>
        <dbReference type="ARBA" id="ARBA00022723"/>
    </source>
</evidence>
<keyword evidence="5 9" id="KW-0560">Oxidoreductase</keyword>
<dbReference type="AlphaFoldDB" id="A0A6A6LAM0"/>
<evidence type="ECO:0000256" key="5">
    <source>
        <dbReference type="ARBA" id="ARBA00023002"/>
    </source>
</evidence>
<proteinExistence type="inferred from homology"/>
<evidence type="ECO:0000313" key="11">
    <source>
        <dbReference type="Proteomes" id="UP000467840"/>
    </source>
</evidence>
<evidence type="ECO:0000256" key="1">
    <source>
        <dbReference type="ARBA" id="ARBA00001971"/>
    </source>
</evidence>
<dbReference type="InterPro" id="IPR001128">
    <property type="entry name" value="Cyt_P450"/>
</dbReference>
<protein>
    <recommendedName>
        <fullName evidence="12">Cytochrome P450</fullName>
    </recommendedName>
</protein>
<gene>
    <name evidence="10" type="ORF">GH714_023782</name>
</gene>
<dbReference type="Pfam" id="PF00067">
    <property type="entry name" value="p450"/>
    <property type="match status" value="1"/>
</dbReference>
<dbReference type="InterPro" id="IPR002401">
    <property type="entry name" value="Cyt_P450_E_grp-I"/>
</dbReference>
<name>A0A6A6LAM0_HEVBR</name>
<comment type="similarity">
    <text evidence="2 9">Belongs to the cytochrome P450 family.</text>
</comment>
<dbReference type="GO" id="GO:0020037">
    <property type="term" value="F:heme binding"/>
    <property type="evidence" value="ECO:0007669"/>
    <property type="project" value="InterPro"/>
</dbReference>
<dbReference type="FunFam" id="1.10.630.10:FF:000126">
    <property type="entry name" value="Predicted protein"/>
    <property type="match status" value="1"/>
</dbReference>
<feature type="binding site" description="axial binding residue" evidence="8">
    <location>
        <position position="231"/>
    </location>
    <ligand>
        <name>heme</name>
        <dbReference type="ChEBI" id="CHEBI:30413"/>
    </ligand>
    <ligandPart>
        <name>Fe</name>
        <dbReference type="ChEBI" id="CHEBI:18248"/>
    </ligandPart>
</feature>
<dbReference type="PANTHER" id="PTHR47955:SF18">
    <property type="entry name" value="CYTOCHROME P450 71A1-LIKE"/>
    <property type="match status" value="1"/>
</dbReference>
<evidence type="ECO:0000256" key="8">
    <source>
        <dbReference type="PIRSR" id="PIRSR602401-1"/>
    </source>
</evidence>
<evidence type="ECO:0000313" key="10">
    <source>
        <dbReference type="EMBL" id="KAF2298491.1"/>
    </source>
</evidence>
<dbReference type="SUPFAM" id="SSF48264">
    <property type="entry name" value="Cytochrome P450"/>
    <property type="match status" value="1"/>
</dbReference>
<dbReference type="InterPro" id="IPR017972">
    <property type="entry name" value="Cyt_P450_CS"/>
</dbReference>
<dbReference type="GO" id="GO:0004497">
    <property type="term" value="F:monooxygenase activity"/>
    <property type="evidence" value="ECO:0007669"/>
    <property type="project" value="UniProtKB-KW"/>
</dbReference>